<dbReference type="OrthoDB" id="2228515at2"/>
<gene>
    <name evidence="7" type="ORF">HMPREF8571_0150</name>
</gene>
<reference evidence="7 8" key="1">
    <citation type="submission" date="2010-07" db="EMBL/GenBank/DDBJ databases">
        <authorList>
            <person name="Muzny D."/>
            <person name="Qin X."/>
            <person name="Deng J."/>
            <person name="Jiang H."/>
            <person name="Liu Y."/>
            <person name="Qu J."/>
            <person name="Song X.-Z."/>
            <person name="Zhang L."/>
            <person name="Thornton R."/>
            <person name="Coyle M."/>
            <person name="Francisco L."/>
            <person name="Jackson L."/>
            <person name="Javaid M."/>
            <person name="Korchina V."/>
            <person name="Kovar C."/>
            <person name="Mata R."/>
            <person name="Mathew T."/>
            <person name="Ngo R."/>
            <person name="Nguyen L."/>
            <person name="Nguyen N."/>
            <person name="Okwuonu G."/>
            <person name="Ongeri F."/>
            <person name="Pham C."/>
            <person name="Simmons D."/>
            <person name="Wilczek-Boney K."/>
            <person name="Hale W."/>
            <person name="Jakkamsetti A."/>
            <person name="Pham P."/>
            <person name="Ruth R."/>
            <person name="San Lucas F."/>
            <person name="Warren J."/>
            <person name="Zhang J."/>
            <person name="Zhao Z."/>
            <person name="Zhou C."/>
            <person name="Zhu D."/>
            <person name="Lee S."/>
            <person name="Bess C."/>
            <person name="Blankenburg K."/>
            <person name="Forbes L."/>
            <person name="Fu Q."/>
            <person name="Gubbala S."/>
            <person name="Hirani K."/>
            <person name="Jayaseelan J.C."/>
            <person name="Lara F."/>
            <person name="Munidasa M."/>
            <person name="Palculict T."/>
            <person name="Patil S."/>
            <person name="Pu L.-L."/>
            <person name="Saada N."/>
            <person name="Tang L."/>
            <person name="Weissenberger G."/>
            <person name="Zhu Y."/>
            <person name="Hemphill L."/>
            <person name="Shang Y."/>
            <person name="Youmans B."/>
            <person name="Ayvaz T."/>
            <person name="Ross M."/>
            <person name="Santibanez J."/>
            <person name="Aqrawi P."/>
            <person name="Gross S."/>
            <person name="Joshi V."/>
            <person name="Fowler G."/>
            <person name="Nazareth L."/>
            <person name="Reid J."/>
            <person name="Worley K."/>
            <person name="Petrosino J."/>
            <person name="Highlander S."/>
            <person name="Gibbs R."/>
        </authorList>
    </citation>
    <scope>NUCLEOTIDE SEQUENCE [LARGE SCALE GENOMIC DNA]</scope>
    <source>
        <strain evidence="7 8">ATCC 6249</strain>
    </source>
</reference>
<comment type="caution">
    <text evidence="7">The sequence shown here is derived from an EMBL/GenBank/DDBJ whole genome shotgun (WGS) entry which is preliminary data.</text>
</comment>
<protein>
    <submittedName>
        <fullName evidence="7">Bacteriocin-type signal sequence</fullName>
    </submittedName>
</protein>
<evidence type="ECO:0000313" key="8">
    <source>
        <dbReference type="Proteomes" id="UP000003823"/>
    </source>
</evidence>
<dbReference type="NCBIfam" id="TIGR01847">
    <property type="entry name" value="bacteriocin_sig"/>
    <property type="match status" value="1"/>
</dbReference>
<comment type="similarity">
    <text evidence="3">Belongs to the ComC family.</text>
</comment>
<dbReference type="GO" id="GO:0005576">
    <property type="term" value="C:extracellular region"/>
    <property type="evidence" value="ECO:0007669"/>
    <property type="project" value="UniProtKB-SubCell"/>
</dbReference>
<dbReference type="GO" id="GO:0005186">
    <property type="term" value="F:pheromone activity"/>
    <property type="evidence" value="ECO:0007669"/>
    <property type="project" value="UniProtKB-KW"/>
</dbReference>
<evidence type="ECO:0000256" key="6">
    <source>
        <dbReference type="ARBA" id="ARBA00023287"/>
    </source>
</evidence>
<dbReference type="NCBIfam" id="NF033214">
    <property type="entry name" value="ComC_Streptocco"/>
    <property type="match status" value="1"/>
</dbReference>
<accession>E0PNN3</accession>
<dbReference type="EMBL" id="AEEN01000008">
    <property type="protein sequence ID" value="EFM32294.1"/>
    <property type="molecule type" value="Genomic_DNA"/>
</dbReference>
<dbReference type="GO" id="GO:0030420">
    <property type="term" value="P:establishment of competence for transformation"/>
    <property type="evidence" value="ECO:0007669"/>
    <property type="project" value="UniProtKB-KW"/>
</dbReference>
<sequence>MNNTVKLEQFKEVTETELQEILGGDLRISETIRNLIFPRKKK</sequence>
<dbReference type="Pfam" id="PF03047">
    <property type="entry name" value="ComC"/>
    <property type="match status" value="1"/>
</dbReference>
<keyword evidence="4" id="KW-0964">Secreted</keyword>
<evidence type="ECO:0000256" key="1">
    <source>
        <dbReference type="ARBA" id="ARBA00002667"/>
    </source>
</evidence>
<keyword evidence="5" id="KW-0588">Pheromone</keyword>
<dbReference type="InterPro" id="IPR004288">
    <property type="entry name" value="Competence_ComC"/>
</dbReference>
<evidence type="ECO:0000256" key="5">
    <source>
        <dbReference type="ARBA" id="ARBA00023044"/>
    </source>
</evidence>
<evidence type="ECO:0000256" key="4">
    <source>
        <dbReference type="ARBA" id="ARBA00022525"/>
    </source>
</evidence>
<evidence type="ECO:0000313" key="7">
    <source>
        <dbReference type="EMBL" id="EFM32294.1"/>
    </source>
</evidence>
<evidence type="ECO:0000256" key="2">
    <source>
        <dbReference type="ARBA" id="ARBA00004613"/>
    </source>
</evidence>
<name>E0PNN3_STRMT</name>
<comment type="function">
    <text evidence="1">Acts as a pheromone, induces cells to develop competence for genetic transformation.</text>
</comment>
<dbReference type="AlphaFoldDB" id="E0PNN3"/>
<comment type="subcellular location">
    <subcellularLocation>
        <location evidence="2">Secreted</location>
    </subcellularLocation>
</comment>
<proteinExistence type="inferred from homology"/>
<evidence type="ECO:0000256" key="3">
    <source>
        <dbReference type="ARBA" id="ARBA00009039"/>
    </source>
</evidence>
<keyword evidence="6" id="KW-0178">Competence</keyword>
<dbReference type="RefSeq" id="WP_001066643.1">
    <property type="nucleotide sequence ID" value="NZ_GL397179.1"/>
</dbReference>
<dbReference type="HOGENOM" id="CLU_216496_0_0_9"/>
<organism evidence="7 8">
    <name type="scientific">Streptococcus mitis ATCC 6249</name>
    <dbReference type="NCBI Taxonomy" id="864567"/>
    <lineage>
        <taxon>Bacteria</taxon>
        <taxon>Bacillati</taxon>
        <taxon>Bacillota</taxon>
        <taxon>Bacilli</taxon>
        <taxon>Lactobacillales</taxon>
        <taxon>Streptococcaceae</taxon>
        <taxon>Streptococcus</taxon>
        <taxon>Streptococcus mitis group</taxon>
    </lineage>
</organism>
<dbReference type="InterPro" id="IPR010133">
    <property type="entry name" value="Bacteriocin_signal_seq"/>
</dbReference>
<dbReference type="Proteomes" id="UP000003823">
    <property type="component" value="Unassembled WGS sequence"/>
</dbReference>
<dbReference type="eggNOG" id="ENOG5030G84">
    <property type="taxonomic scope" value="Bacteria"/>
</dbReference>